<name>A0A345P697_9GAMM</name>
<sequence length="252" mass="28720">MIETQSTEPKAPLINGRAIDWILFLLAMISLGLLIWQNFAHVSQFELMIIRLTDYSVCSIFAAEFFWRWLKDGWTLKYLGRNWYAILGMIPISNSIMHPYPWLRALLILARFGRAIDRILGEGFTYRLVNRLKNTVVNAISGLVTIAVLDRVADVLVKGTYTDNIARALAEDEGLLRAMVLEKLKSDPQTGRLSWLPYHDEIVESVINAVLRVTESILKDSRTDALVSNMLRVNVEQLRAAIDAQEQEKESD</sequence>
<feature type="transmembrane region" description="Helical" evidence="5">
    <location>
        <begin position="18"/>
        <end position="36"/>
    </location>
</feature>
<protein>
    <submittedName>
        <fullName evidence="6">Ion transporter</fullName>
    </submittedName>
</protein>
<keyword evidence="3 5" id="KW-1133">Transmembrane helix</keyword>
<dbReference type="RefSeq" id="WP_114898916.1">
    <property type="nucleotide sequence ID" value="NZ_CP031222.1"/>
</dbReference>
<dbReference type="AlphaFoldDB" id="A0A345P697"/>
<keyword evidence="4 5" id="KW-0472">Membrane</keyword>
<proteinExistence type="predicted"/>
<keyword evidence="7" id="KW-1185">Reference proteome</keyword>
<dbReference type="OrthoDB" id="6717392at2"/>
<feature type="transmembrane region" description="Helical" evidence="5">
    <location>
        <begin position="48"/>
        <end position="70"/>
    </location>
</feature>
<dbReference type="InterPro" id="IPR027359">
    <property type="entry name" value="Volt_channel_dom_sf"/>
</dbReference>
<evidence type="ECO:0000256" key="1">
    <source>
        <dbReference type="ARBA" id="ARBA00004141"/>
    </source>
</evidence>
<accession>A0A345P697</accession>
<evidence type="ECO:0000256" key="4">
    <source>
        <dbReference type="ARBA" id="ARBA00023136"/>
    </source>
</evidence>
<evidence type="ECO:0000256" key="3">
    <source>
        <dbReference type="ARBA" id="ARBA00022989"/>
    </source>
</evidence>
<organism evidence="6 7">
    <name type="scientific">Aquirhabdus parva</name>
    <dbReference type="NCBI Taxonomy" id="2283318"/>
    <lineage>
        <taxon>Bacteria</taxon>
        <taxon>Pseudomonadati</taxon>
        <taxon>Pseudomonadota</taxon>
        <taxon>Gammaproteobacteria</taxon>
        <taxon>Moraxellales</taxon>
        <taxon>Moraxellaceae</taxon>
        <taxon>Aquirhabdus</taxon>
    </lineage>
</organism>
<evidence type="ECO:0000256" key="2">
    <source>
        <dbReference type="ARBA" id="ARBA00022692"/>
    </source>
</evidence>
<dbReference type="KEGG" id="mbah:HYN46_08135"/>
<dbReference type="Proteomes" id="UP000253940">
    <property type="component" value="Chromosome"/>
</dbReference>
<evidence type="ECO:0000256" key="5">
    <source>
        <dbReference type="SAM" id="Phobius"/>
    </source>
</evidence>
<keyword evidence="2 5" id="KW-0812">Transmembrane</keyword>
<dbReference type="EMBL" id="CP031222">
    <property type="protein sequence ID" value="AXI02806.1"/>
    <property type="molecule type" value="Genomic_DNA"/>
</dbReference>
<reference evidence="6 7" key="1">
    <citation type="submission" date="2018-07" db="EMBL/GenBank/DDBJ databases">
        <title>Genome sequencing of Moraxellaceae gen. HYN0046.</title>
        <authorList>
            <person name="Kim M."/>
            <person name="Yi H."/>
        </authorList>
    </citation>
    <scope>NUCLEOTIDE SEQUENCE [LARGE SCALE GENOMIC DNA]</scope>
    <source>
        <strain evidence="6 7">HYN0046</strain>
    </source>
</reference>
<gene>
    <name evidence="6" type="ORF">HYN46_08135</name>
</gene>
<dbReference type="GO" id="GO:0016020">
    <property type="term" value="C:membrane"/>
    <property type="evidence" value="ECO:0007669"/>
    <property type="project" value="UniProtKB-SubCell"/>
</dbReference>
<evidence type="ECO:0000313" key="7">
    <source>
        <dbReference type="Proteomes" id="UP000253940"/>
    </source>
</evidence>
<feature type="transmembrane region" description="Helical" evidence="5">
    <location>
        <begin position="82"/>
        <end position="103"/>
    </location>
</feature>
<dbReference type="Gene3D" id="1.20.120.350">
    <property type="entry name" value="Voltage-gated potassium channels. Chain C"/>
    <property type="match status" value="1"/>
</dbReference>
<evidence type="ECO:0000313" key="6">
    <source>
        <dbReference type="EMBL" id="AXI02806.1"/>
    </source>
</evidence>
<comment type="subcellular location">
    <subcellularLocation>
        <location evidence="1">Membrane</location>
        <topology evidence="1">Multi-pass membrane protein</topology>
    </subcellularLocation>
</comment>